<reference evidence="1 2" key="1">
    <citation type="submission" date="2019-04" db="EMBL/GenBank/DDBJ databases">
        <authorList>
            <consortium name="Pathogen Informatics"/>
        </authorList>
    </citation>
    <scope>NUCLEOTIDE SEQUENCE [LARGE SCALE GENOMIC DNA]</scope>
    <source>
        <strain evidence="1 2">NCTC9185</strain>
    </source>
</reference>
<dbReference type="AlphaFoldDB" id="A0A4U9CYI7"/>
<accession>A0A4U9CYI7</accession>
<name>A0A4U9CYI7_RAOTE</name>
<proteinExistence type="predicted"/>
<sequence length="77" mass="9022">MKPEYWAKGGGRVRPPGNDMTKITERGMIFNAEMVRLCLLAARRRHAAQWDSLYMIKPLGASWLAMNWLESWRRETI</sequence>
<organism evidence="1 2">
    <name type="scientific">Raoultella terrigena</name>
    <name type="common">Klebsiella terrigena</name>
    <dbReference type="NCBI Taxonomy" id="577"/>
    <lineage>
        <taxon>Bacteria</taxon>
        <taxon>Pseudomonadati</taxon>
        <taxon>Pseudomonadota</taxon>
        <taxon>Gammaproteobacteria</taxon>
        <taxon>Enterobacterales</taxon>
        <taxon>Enterobacteriaceae</taxon>
        <taxon>Klebsiella/Raoultella group</taxon>
        <taxon>Raoultella</taxon>
    </lineage>
</organism>
<evidence type="ECO:0000313" key="2">
    <source>
        <dbReference type="Proteomes" id="UP000339249"/>
    </source>
</evidence>
<protein>
    <submittedName>
        <fullName evidence="1">Uncharacterized protein</fullName>
    </submittedName>
</protein>
<dbReference type="Proteomes" id="UP000339249">
    <property type="component" value="Unassembled WGS sequence"/>
</dbReference>
<evidence type="ECO:0000313" key="1">
    <source>
        <dbReference type="EMBL" id="VTN08305.1"/>
    </source>
</evidence>
<dbReference type="EMBL" id="CABDVU010000001">
    <property type="protein sequence ID" value="VTN08305.1"/>
    <property type="molecule type" value="Genomic_DNA"/>
</dbReference>
<gene>
    <name evidence="1" type="ORF">NCTC9185_00179</name>
</gene>